<name>A0A6P1V6P9_9ENTR</name>
<accession>A0A6P1V6P9</accession>
<dbReference type="AlphaFoldDB" id="A0A6P1V6P9"/>
<evidence type="ECO:0000313" key="2">
    <source>
        <dbReference type="Proteomes" id="UP000464389"/>
    </source>
</evidence>
<keyword evidence="1" id="KW-0614">Plasmid</keyword>
<sequence>MTSERTFAVQAALAHQPRVALALMTWTLCLGVFSVHSSNSPVRVHTDARHYLLTDHALSGKDGKAYQALMAQRDALAATLPRDWKTDFTWLLARSDADIHALLAYCTAHALDGLDDKISARGHSLDRVEAAMAFDLHDFWEPTAESYFRKLNKKQLSATLAEMGCETTAREVLDMKKDTAAARAEREAAALR</sequence>
<organism evidence="1 2">
    <name type="scientific">Klebsiella michiganensis</name>
    <dbReference type="NCBI Taxonomy" id="1134687"/>
    <lineage>
        <taxon>Bacteria</taxon>
        <taxon>Pseudomonadati</taxon>
        <taxon>Pseudomonadota</taxon>
        <taxon>Gammaproteobacteria</taxon>
        <taxon>Enterobacterales</taxon>
        <taxon>Enterobacteriaceae</taxon>
        <taxon>Klebsiella/Raoultella group</taxon>
        <taxon>Klebsiella</taxon>
    </lineage>
</organism>
<dbReference type="EMBL" id="CP048110">
    <property type="protein sequence ID" value="QHS50115.1"/>
    <property type="molecule type" value="Genomic_DNA"/>
</dbReference>
<evidence type="ECO:0008006" key="3">
    <source>
        <dbReference type="Google" id="ProtNLM"/>
    </source>
</evidence>
<protein>
    <recommendedName>
        <fullName evidence="3">Chromosome partitioning protein ParB</fullName>
    </recommendedName>
</protein>
<evidence type="ECO:0000313" key="1">
    <source>
        <dbReference type="EMBL" id="QHS50115.1"/>
    </source>
</evidence>
<gene>
    <name evidence="1" type="ORF">GW952_31420</name>
</gene>
<reference evidence="1 2" key="1">
    <citation type="submission" date="2020-01" db="EMBL/GenBank/DDBJ databases">
        <title>Bactrocera dorsalis gut bacteria genome.</title>
        <authorList>
            <person name="Zhang H."/>
            <person name="Cai Z."/>
        </authorList>
    </citation>
    <scope>NUCLEOTIDE SEQUENCE [LARGE SCALE GENOMIC DNA]</scope>
    <source>
        <strain evidence="1 2">BD177</strain>
        <plasmid evidence="1 2">unnamed2</plasmid>
    </source>
</reference>
<geneLocation type="plasmid" evidence="1">
    <name>unnamed2</name>
</geneLocation>
<proteinExistence type="predicted"/>
<dbReference type="Proteomes" id="UP000464389">
    <property type="component" value="Plasmid unnamed2"/>
</dbReference>
<dbReference type="RefSeq" id="WP_162122878.1">
    <property type="nucleotide sequence ID" value="NZ_CP048110.1"/>
</dbReference>